<organism evidence="18 19">
    <name type="scientific">Zemynaea arenosa</name>
    <dbReference type="NCBI Taxonomy" id="2561931"/>
    <lineage>
        <taxon>Bacteria</taxon>
        <taxon>Pseudomonadati</taxon>
        <taxon>Pseudomonadota</taxon>
        <taxon>Betaproteobacteria</taxon>
        <taxon>Burkholderiales</taxon>
        <taxon>Oxalobacteraceae</taxon>
        <taxon>Telluria group</taxon>
        <taxon>Zemynaea</taxon>
    </lineage>
</organism>
<dbReference type="InterPro" id="IPR003594">
    <property type="entry name" value="HATPase_dom"/>
</dbReference>
<evidence type="ECO:0000256" key="10">
    <source>
        <dbReference type="ARBA" id="ARBA00022777"/>
    </source>
</evidence>
<dbReference type="SMART" id="SM00387">
    <property type="entry name" value="HATPase_c"/>
    <property type="match status" value="1"/>
</dbReference>
<evidence type="ECO:0000259" key="17">
    <source>
        <dbReference type="PROSITE" id="PS50885"/>
    </source>
</evidence>
<dbReference type="SMART" id="SM00304">
    <property type="entry name" value="HAMP"/>
    <property type="match status" value="1"/>
</dbReference>
<dbReference type="InterPro" id="IPR050980">
    <property type="entry name" value="2C_sensor_his_kinase"/>
</dbReference>
<evidence type="ECO:0000256" key="2">
    <source>
        <dbReference type="ARBA" id="ARBA00004429"/>
    </source>
</evidence>
<dbReference type="InterPro" id="IPR004358">
    <property type="entry name" value="Sig_transdc_His_kin-like_C"/>
</dbReference>
<evidence type="ECO:0000256" key="15">
    <source>
        <dbReference type="SAM" id="Phobius"/>
    </source>
</evidence>
<dbReference type="SUPFAM" id="SSF55874">
    <property type="entry name" value="ATPase domain of HSP90 chaperone/DNA topoisomerase II/histidine kinase"/>
    <property type="match status" value="1"/>
</dbReference>
<sequence length="452" mass="49502">MKAFFGSMTGRVFLTLLLGILVSAALAQAIAVRERQVAIEAYRDWHALERAEQLIMTADIVPAGSRQAYLSVANRPAIRIEPVNTHLPTSVTPTKFMRALGARLGPQFQLEAISVRPPECDRPQNQGSLFGPSRWTGTCESVNVRLRDGHVVRLQVLPPRPAPNTPETDYTYTIALFLVSIAGLAYFVARMSTRPLKQLAQAAKDLGNDINAAPLELTGTSEIRQASAAFNAMQARIRQYIFQRTQMLAAITHDLQTPLTRMRLRLEKVSDPELQDRLKGDLSAMQEMVREGLELARSMDTNETMQALDLDSLLDSVCTDASDSGQKVTLSGRAGMALMGRPLALRRCFANLIDNAIKYGREAHVTVERQAGSARVRIRDKGPGIAAAELGRVFEPFYRVETSRSRESGGTGLGLTIARNIAEQHGGSIVLANHPEGGLEATLVLPEYYAGK</sequence>
<dbReference type="SMART" id="SM00388">
    <property type="entry name" value="HisKA"/>
    <property type="match status" value="1"/>
</dbReference>
<keyword evidence="7" id="KW-0808">Transferase</keyword>
<evidence type="ECO:0000256" key="9">
    <source>
        <dbReference type="ARBA" id="ARBA00022741"/>
    </source>
</evidence>
<feature type="transmembrane region" description="Helical" evidence="15">
    <location>
        <begin position="170"/>
        <end position="189"/>
    </location>
</feature>
<keyword evidence="13" id="KW-0902">Two-component regulatory system</keyword>
<evidence type="ECO:0000256" key="5">
    <source>
        <dbReference type="ARBA" id="ARBA00022519"/>
    </source>
</evidence>
<keyword evidence="8 15" id="KW-0812">Transmembrane</keyword>
<keyword evidence="11" id="KW-0067">ATP-binding</keyword>
<dbReference type="AlphaFoldDB" id="A0A4Y9SHS1"/>
<name>A0A4Y9SHS1_9BURK</name>
<keyword evidence="6" id="KW-0597">Phosphoprotein</keyword>
<dbReference type="CDD" id="cd00082">
    <property type="entry name" value="HisKA"/>
    <property type="match status" value="1"/>
</dbReference>
<dbReference type="InterPro" id="IPR003660">
    <property type="entry name" value="HAMP_dom"/>
</dbReference>
<evidence type="ECO:0000313" key="19">
    <source>
        <dbReference type="Proteomes" id="UP000298438"/>
    </source>
</evidence>
<dbReference type="InterPro" id="IPR036890">
    <property type="entry name" value="HATPase_C_sf"/>
</dbReference>
<feature type="domain" description="HAMP" evidence="17">
    <location>
        <begin position="190"/>
        <end position="242"/>
    </location>
</feature>
<evidence type="ECO:0000259" key="16">
    <source>
        <dbReference type="PROSITE" id="PS50109"/>
    </source>
</evidence>
<evidence type="ECO:0000256" key="4">
    <source>
        <dbReference type="ARBA" id="ARBA00022475"/>
    </source>
</evidence>
<dbReference type="Pfam" id="PF00512">
    <property type="entry name" value="HisKA"/>
    <property type="match status" value="1"/>
</dbReference>
<evidence type="ECO:0000256" key="13">
    <source>
        <dbReference type="ARBA" id="ARBA00023012"/>
    </source>
</evidence>
<dbReference type="PROSITE" id="PS50109">
    <property type="entry name" value="HIS_KIN"/>
    <property type="match status" value="1"/>
</dbReference>
<dbReference type="PROSITE" id="PS50885">
    <property type="entry name" value="HAMP"/>
    <property type="match status" value="1"/>
</dbReference>
<keyword evidence="12 15" id="KW-1133">Transmembrane helix</keyword>
<proteinExistence type="predicted"/>
<dbReference type="OrthoDB" id="9804645at2"/>
<evidence type="ECO:0000256" key="1">
    <source>
        <dbReference type="ARBA" id="ARBA00000085"/>
    </source>
</evidence>
<dbReference type="GO" id="GO:0005524">
    <property type="term" value="F:ATP binding"/>
    <property type="evidence" value="ECO:0007669"/>
    <property type="project" value="UniProtKB-KW"/>
</dbReference>
<keyword evidence="4" id="KW-1003">Cell membrane</keyword>
<evidence type="ECO:0000256" key="3">
    <source>
        <dbReference type="ARBA" id="ARBA00012438"/>
    </source>
</evidence>
<dbReference type="InterPro" id="IPR003661">
    <property type="entry name" value="HisK_dim/P_dom"/>
</dbReference>
<dbReference type="CDD" id="cd00075">
    <property type="entry name" value="HATPase"/>
    <property type="match status" value="1"/>
</dbReference>
<dbReference type="GO" id="GO:0000155">
    <property type="term" value="F:phosphorelay sensor kinase activity"/>
    <property type="evidence" value="ECO:0007669"/>
    <property type="project" value="InterPro"/>
</dbReference>
<keyword evidence="5" id="KW-0997">Cell inner membrane</keyword>
<dbReference type="Gene3D" id="1.10.287.130">
    <property type="match status" value="1"/>
</dbReference>
<dbReference type="EC" id="2.7.13.3" evidence="3"/>
<reference evidence="18 19" key="1">
    <citation type="submission" date="2019-03" db="EMBL/GenBank/DDBJ databases">
        <title>Draft Genome Sequence of Massilia arenosa sp. nov., a Novel Massilia Species Isolated from a Sandy-loam Maize Soil.</title>
        <authorList>
            <person name="Raths R."/>
            <person name="Peta V."/>
            <person name="Bucking H."/>
        </authorList>
    </citation>
    <scope>NUCLEOTIDE SEQUENCE [LARGE SCALE GENOMIC DNA]</scope>
    <source>
        <strain evidence="18 19">MC02</strain>
    </source>
</reference>
<dbReference type="InterPro" id="IPR005467">
    <property type="entry name" value="His_kinase_dom"/>
</dbReference>
<comment type="catalytic activity">
    <reaction evidence="1">
        <text>ATP + protein L-histidine = ADP + protein N-phospho-L-histidine.</text>
        <dbReference type="EC" id="2.7.13.3"/>
    </reaction>
</comment>
<dbReference type="EMBL" id="SPVF01000124">
    <property type="protein sequence ID" value="TFW21081.1"/>
    <property type="molecule type" value="Genomic_DNA"/>
</dbReference>
<evidence type="ECO:0000256" key="6">
    <source>
        <dbReference type="ARBA" id="ARBA00022553"/>
    </source>
</evidence>
<dbReference type="RefSeq" id="WP_135206989.1">
    <property type="nucleotide sequence ID" value="NZ_SPVF01000124.1"/>
</dbReference>
<keyword evidence="10" id="KW-0418">Kinase</keyword>
<evidence type="ECO:0000256" key="11">
    <source>
        <dbReference type="ARBA" id="ARBA00022840"/>
    </source>
</evidence>
<keyword evidence="14 15" id="KW-0472">Membrane</keyword>
<evidence type="ECO:0000313" key="18">
    <source>
        <dbReference type="EMBL" id="TFW21081.1"/>
    </source>
</evidence>
<dbReference type="GO" id="GO:0005886">
    <property type="term" value="C:plasma membrane"/>
    <property type="evidence" value="ECO:0007669"/>
    <property type="project" value="UniProtKB-SubCell"/>
</dbReference>
<dbReference type="PANTHER" id="PTHR44936:SF5">
    <property type="entry name" value="SENSOR HISTIDINE KINASE ENVZ"/>
    <property type="match status" value="1"/>
</dbReference>
<dbReference type="CDD" id="cd06225">
    <property type="entry name" value="HAMP"/>
    <property type="match status" value="1"/>
</dbReference>
<evidence type="ECO:0000256" key="7">
    <source>
        <dbReference type="ARBA" id="ARBA00022679"/>
    </source>
</evidence>
<accession>A0A4Y9SHS1</accession>
<dbReference type="Proteomes" id="UP000298438">
    <property type="component" value="Unassembled WGS sequence"/>
</dbReference>
<dbReference type="InterPro" id="IPR036097">
    <property type="entry name" value="HisK_dim/P_sf"/>
</dbReference>
<protein>
    <recommendedName>
        <fullName evidence="3">histidine kinase</fullName>
        <ecNumber evidence="3">2.7.13.3</ecNumber>
    </recommendedName>
</protein>
<keyword evidence="19" id="KW-1185">Reference proteome</keyword>
<dbReference type="PANTHER" id="PTHR44936">
    <property type="entry name" value="SENSOR PROTEIN CREC"/>
    <property type="match status" value="1"/>
</dbReference>
<dbReference type="PRINTS" id="PR00344">
    <property type="entry name" value="BCTRLSENSOR"/>
</dbReference>
<comment type="caution">
    <text evidence="18">The sequence shown here is derived from an EMBL/GenBank/DDBJ whole genome shotgun (WGS) entry which is preliminary data.</text>
</comment>
<dbReference type="Pfam" id="PF00672">
    <property type="entry name" value="HAMP"/>
    <property type="match status" value="1"/>
</dbReference>
<dbReference type="SUPFAM" id="SSF47384">
    <property type="entry name" value="Homodimeric domain of signal transducing histidine kinase"/>
    <property type="match status" value="1"/>
</dbReference>
<evidence type="ECO:0000256" key="14">
    <source>
        <dbReference type="ARBA" id="ARBA00023136"/>
    </source>
</evidence>
<keyword evidence="9" id="KW-0547">Nucleotide-binding</keyword>
<evidence type="ECO:0000256" key="12">
    <source>
        <dbReference type="ARBA" id="ARBA00022989"/>
    </source>
</evidence>
<comment type="subcellular location">
    <subcellularLocation>
        <location evidence="2">Cell inner membrane</location>
        <topology evidence="2">Multi-pass membrane protein</topology>
    </subcellularLocation>
</comment>
<gene>
    <name evidence="18" type="ORF">E4L96_09550</name>
</gene>
<feature type="domain" description="Histidine kinase" evidence="16">
    <location>
        <begin position="250"/>
        <end position="449"/>
    </location>
</feature>
<dbReference type="Gene3D" id="3.30.565.10">
    <property type="entry name" value="Histidine kinase-like ATPase, C-terminal domain"/>
    <property type="match status" value="1"/>
</dbReference>
<dbReference type="Pfam" id="PF02518">
    <property type="entry name" value="HATPase_c"/>
    <property type="match status" value="1"/>
</dbReference>
<evidence type="ECO:0000256" key="8">
    <source>
        <dbReference type="ARBA" id="ARBA00022692"/>
    </source>
</evidence>